<feature type="transmembrane region" description="Helical" evidence="2">
    <location>
        <begin position="409"/>
        <end position="429"/>
    </location>
</feature>
<feature type="region of interest" description="Disordered" evidence="1">
    <location>
        <begin position="1"/>
        <end position="23"/>
    </location>
</feature>
<keyword evidence="2" id="KW-0472">Membrane</keyword>
<evidence type="ECO:0008006" key="7">
    <source>
        <dbReference type="Google" id="ProtNLM"/>
    </source>
</evidence>
<accession>A0A9X1S3P4</accession>
<feature type="domain" description="DUF7657" evidence="4">
    <location>
        <begin position="38"/>
        <end position="426"/>
    </location>
</feature>
<evidence type="ECO:0000259" key="3">
    <source>
        <dbReference type="Pfam" id="PF24672"/>
    </source>
</evidence>
<evidence type="ECO:0000259" key="4">
    <source>
        <dbReference type="Pfam" id="PF24677"/>
    </source>
</evidence>
<dbReference type="Pfam" id="PF24677">
    <property type="entry name" value="DUF7657"/>
    <property type="match status" value="1"/>
</dbReference>
<feature type="transmembrane region" description="Helical" evidence="2">
    <location>
        <begin position="195"/>
        <end position="212"/>
    </location>
</feature>
<keyword evidence="6" id="KW-1185">Reference proteome</keyword>
<keyword evidence="2" id="KW-1133">Transmembrane helix</keyword>
<feature type="transmembrane region" description="Helical" evidence="2">
    <location>
        <begin position="371"/>
        <end position="389"/>
    </location>
</feature>
<feature type="transmembrane region" description="Helical" evidence="2">
    <location>
        <begin position="347"/>
        <end position="364"/>
    </location>
</feature>
<evidence type="ECO:0000256" key="1">
    <source>
        <dbReference type="SAM" id="MobiDB-lite"/>
    </source>
</evidence>
<feature type="transmembrane region" description="Helical" evidence="2">
    <location>
        <begin position="467"/>
        <end position="488"/>
    </location>
</feature>
<dbReference type="InterPro" id="IPR056071">
    <property type="entry name" value="DUF7654"/>
</dbReference>
<dbReference type="InterPro" id="IPR056074">
    <property type="entry name" value="DUF7657"/>
</dbReference>
<organism evidence="5 6">
    <name type="scientific">Microbacterium allomyrinae</name>
    <dbReference type="NCBI Taxonomy" id="2830666"/>
    <lineage>
        <taxon>Bacteria</taxon>
        <taxon>Bacillati</taxon>
        <taxon>Actinomycetota</taxon>
        <taxon>Actinomycetes</taxon>
        <taxon>Micrococcales</taxon>
        <taxon>Microbacteriaceae</taxon>
        <taxon>Microbacterium</taxon>
    </lineage>
</organism>
<feature type="transmembrane region" description="Helical" evidence="2">
    <location>
        <begin position="269"/>
        <end position="290"/>
    </location>
</feature>
<feature type="transmembrane region" description="Helical" evidence="2">
    <location>
        <begin position="143"/>
        <end position="164"/>
    </location>
</feature>
<feature type="transmembrane region" description="Helical" evidence="2">
    <location>
        <begin position="34"/>
        <end position="53"/>
    </location>
</feature>
<keyword evidence="2" id="KW-0812">Transmembrane</keyword>
<comment type="caution">
    <text evidence="5">The sequence shown here is derived from an EMBL/GenBank/DDBJ whole genome shotgun (WGS) entry which is preliminary data.</text>
</comment>
<feature type="domain" description="DUF7654" evidence="3">
    <location>
        <begin position="537"/>
        <end position="662"/>
    </location>
</feature>
<feature type="transmembrane region" description="Helical" evidence="2">
    <location>
        <begin position="436"/>
        <end position="455"/>
    </location>
</feature>
<dbReference type="RefSeq" id="WP_229385409.1">
    <property type="nucleotide sequence ID" value="NZ_JAGTTN010000005.1"/>
</dbReference>
<evidence type="ECO:0000313" key="6">
    <source>
        <dbReference type="Proteomes" id="UP001139354"/>
    </source>
</evidence>
<dbReference type="AlphaFoldDB" id="A0A9X1S3P4"/>
<feature type="transmembrane region" description="Helical" evidence="2">
    <location>
        <begin position="495"/>
        <end position="517"/>
    </location>
</feature>
<feature type="transmembrane region" description="Helical" evidence="2">
    <location>
        <begin position="171"/>
        <end position="189"/>
    </location>
</feature>
<protein>
    <recommendedName>
        <fullName evidence="7">YfhO family protein</fullName>
    </recommendedName>
</protein>
<evidence type="ECO:0000256" key="2">
    <source>
        <dbReference type="SAM" id="Phobius"/>
    </source>
</evidence>
<feature type="transmembrane region" description="Helical" evidence="2">
    <location>
        <begin position="241"/>
        <end position="262"/>
    </location>
</feature>
<dbReference type="Pfam" id="PF24672">
    <property type="entry name" value="DUF7654"/>
    <property type="match status" value="1"/>
</dbReference>
<dbReference type="Proteomes" id="UP001139354">
    <property type="component" value="Unassembled WGS sequence"/>
</dbReference>
<name>A0A9X1S3P4_9MICO</name>
<feature type="transmembrane region" description="Helical" evidence="2">
    <location>
        <begin position="219"/>
        <end position="235"/>
    </location>
</feature>
<proteinExistence type="predicted"/>
<sequence length="665" mass="71114">MHSAPTDTDVDDSTLASDAAHEDRATRTRRITDLAVFVVPTVVYLLLILLGATTSNIGIDSQRQDPQQPLGLHIGGDQSIRSDEFGTGSPIWIGQIARDGVSAIPPLSASGDLFAQLPSGPISTIVFFESTAFHLGSIVPAEMLFAMKWWLPTYLLFLGLPVWFRQISGRLRWGYLAAVLVAVSPATAWWSGIPVNTLGFVSAGCALAVFGSRALSSRLWVRAALAFVLAGILLARTPTYYQPTAIVVGIPLVLATALVILTDRSRLRVRIAGLAAVTASGILWTGALLWESRDAIATGLTTVYPGLRQSSGQALDAGFVFGATNLGWLRFQTVGAGSNQSEITTSYVALIAAVMILLAVGRLSGGRRVRWIILAVAIPALFWTSWALVSWGDWSSSIPLINRVPASRAAMGAGYLAVIAFCLALSHFHVAGKRRLVVAGSSAATVVALSVWGGVSLRASGLLAELAPWMIALSAVVAGFAVFAVIFWPTRIWPLITAGAAALAVTVTAQPVLFGLGDLHASSTAQQMTLWADASRTDGTVWASDSPAMNSLMAATAVPTLSYRQQIGPDRERWELLDPTGAFETMWNRGGTHIAFEWTSSGIEFDQPYADTLILRASPCLVQKRIPEFRHVVSTRPLDAPCLTEIARLPWSGRTQYVYDVTPAP</sequence>
<reference evidence="5" key="1">
    <citation type="submission" date="2021-04" db="EMBL/GenBank/DDBJ databases">
        <title>Microbacterium tenobrionis sp. nov. and Microbacterium allomyrinae sp. nov., isolated from larvae of Tenobrio molitor and Allomyrina dichotoma, respectively.</title>
        <authorList>
            <person name="Lee S.D."/>
        </authorList>
    </citation>
    <scope>NUCLEOTIDE SEQUENCE</scope>
    <source>
        <strain evidence="5">BWT-G7</strain>
    </source>
</reference>
<dbReference type="EMBL" id="JAGTTN010000005">
    <property type="protein sequence ID" value="MCC2033404.1"/>
    <property type="molecule type" value="Genomic_DNA"/>
</dbReference>
<evidence type="ECO:0000313" key="5">
    <source>
        <dbReference type="EMBL" id="MCC2033404.1"/>
    </source>
</evidence>
<gene>
    <name evidence="5" type="ORF">KEC57_14540</name>
</gene>